<evidence type="ECO:0000256" key="18">
    <source>
        <dbReference type="ARBA" id="ARBA00083602"/>
    </source>
</evidence>
<feature type="compositionally biased region" description="Low complexity" evidence="20">
    <location>
        <begin position="154"/>
        <end position="192"/>
    </location>
</feature>
<feature type="compositionally biased region" description="Pro residues" evidence="20">
    <location>
        <begin position="193"/>
        <end position="213"/>
    </location>
</feature>
<reference evidence="22" key="1">
    <citation type="submission" date="2018-10" db="EMBL/GenBank/DDBJ databases">
        <title>De novo assembly of a Great Dane genome.</title>
        <authorList>
            <person name="Kidd J.M."/>
            <person name="Pendleton A.L."/>
            <person name="Shen F."/>
            <person name="Emery S."/>
        </authorList>
    </citation>
    <scope>NUCLEOTIDE SEQUENCE [LARGE SCALE GENOMIC DNA]</scope>
    <source>
        <strain evidence="22">Great Dane</strain>
    </source>
</reference>
<reference evidence="22" key="2">
    <citation type="submission" date="2025-08" db="UniProtKB">
        <authorList>
            <consortium name="Ensembl"/>
        </authorList>
    </citation>
    <scope>IDENTIFICATION</scope>
</reference>
<keyword evidence="8" id="KW-0862">Zinc</keyword>
<comment type="subcellular location">
    <subcellularLocation>
        <location evidence="2">Golgi apparatus membrane</location>
        <topology evidence="2">Single-pass type II membrane protein</topology>
    </subcellularLocation>
</comment>
<feature type="compositionally biased region" description="Low complexity" evidence="20">
    <location>
        <begin position="240"/>
        <end position="258"/>
    </location>
</feature>
<evidence type="ECO:0000313" key="23">
    <source>
        <dbReference type="Proteomes" id="UP000694542"/>
    </source>
</evidence>
<keyword evidence="15" id="KW-0326">Glycosidase</keyword>
<feature type="compositionally biased region" description="Low complexity" evidence="20">
    <location>
        <begin position="214"/>
        <end position="224"/>
    </location>
</feature>
<evidence type="ECO:0000256" key="9">
    <source>
        <dbReference type="ARBA" id="ARBA00022968"/>
    </source>
</evidence>
<feature type="compositionally biased region" description="Low complexity" evidence="20">
    <location>
        <begin position="23"/>
        <end position="36"/>
    </location>
</feature>
<dbReference type="InterPro" id="IPR027291">
    <property type="entry name" value="Glyco_hydro_38_N_sf"/>
</dbReference>
<dbReference type="GO" id="GO:0004572">
    <property type="term" value="F:mannosyl-oligosaccharide 1,3-1,6-alpha-mannosidase activity"/>
    <property type="evidence" value="ECO:0007669"/>
    <property type="project" value="UniProtKB-EC"/>
</dbReference>
<evidence type="ECO:0000256" key="1">
    <source>
        <dbReference type="ARBA" id="ARBA00001947"/>
    </source>
</evidence>
<evidence type="ECO:0000256" key="19">
    <source>
        <dbReference type="ARBA" id="ARBA00093232"/>
    </source>
</evidence>
<comment type="catalytic activity">
    <reaction evidence="19">
        <text>N(4)-{beta-D-GlcNAc-(1-&gt;2)-alpha-D-Man-(1-&gt;3)-[alpha-D-Man-(1-&gt;3)-[alpha-D-Man-(1-&gt;6)]-alpha-D-Man-(1-&gt;6)]-beta-D-Man-(1-&gt;4)-beta-D-GlcNAc-(1-&gt;4)-beta-D-GlcNAc}-L-asparaginyl-[protein] + 2 H2O = 2 alpha-D-mannopyranose + an N(4)-{beta-D-GlcNAc-(1-&gt;2)-alpha-D-Man-(1-&gt;3)-[alpha-D-Man-(1-&gt;6)]-beta-D-Man-(1-&gt;4)-beta-D-GlcNAc-(1-&gt;4)-beta-D-GlcNAc}-L-asparaginyl-[protein]</text>
        <dbReference type="Rhea" id="RHEA:56052"/>
        <dbReference type="Rhea" id="RHEA-COMP:14368"/>
        <dbReference type="Rhea" id="RHEA-COMP:14369"/>
        <dbReference type="ChEBI" id="CHEBI:15377"/>
        <dbReference type="ChEBI" id="CHEBI:28729"/>
        <dbReference type="ChEBI" id="CHEBI:60615"/>
        <dbReference type="ChEBI" id="CHEBI:60625"/>
        <dbReference type="EC" id="3.2.1.114"/>
    </reaction>
</comment>
<dbReference type="PANTHER" id="PTHR11607">
    <property type="entry name" value="ALPHA-MANNOSIDASE"/>
    <property type="match status" value="1"/>
</dbReference>
<evidence type="ECO:0000256" key="10">
    <source>
        <dbReference type="ARBA" id="ARBA00022989"/>
    </source>
</evidence>
<dbReference type="Pfam" id="PF07748">
    <property type="entry name" value="Glyco_hydro_38C"/>
    <property type="match status" value="1"/>
</dbReference>
<evidence type="ECO:0000256" key="13">
    <source>
        <dbReference type="ARBA" id="ARBA00023157"/>
    </source>
</evidence>
<feature type="compositionally biased region" description="Low complexity" evidence="20">
    <location>
        <begin position="124"/>
        <end position="145"/>
    </location>
</feature>
<comment type="cofactor">
    <cofactor evidence="1">
        <name>Zn(2+)</name>
        <dbReference type="ChEBI" id="CHEBI:29105"/>
    </cofactor>
</comment>
<evidence type="ECO:0000256" key="4">
    <source>
        <dbReference type="ARBA" id="ARBA00009792"/>
    </source>
</evidence>
<dbReference type="InterPro" id="IPR050843">
    <property type="entry name" value="Glycosyl_Hydrlase_38"/>
</dbReference>
<dbReference type="SUPFAM" id="SSF88688">
    <property type="entry name" value="Families 57/38 glycoside transferase middle domain"/>
    <property type="match status" value="1"/>
</dbReference>
<evidence type="ECO:0000256" key="8">
    <source>
        <dbReference type="ARBA" id="ARBA00022833"/>
    </source>
</evidence>
<dbReference type="InterPro" id="IPR028995">
    <property type="entry name" value="Glyco_hydro_57/38_cen_sf"/>
</dbReference>
<dbReference type="InterPro" id="IPR037094">
    <property type="entry name" value="Glyco_hydro_38_cen_sf"/>
</dbReference>
<evidence type="ECO:0000256" key="20">
    <source>
        <dbReference type="SAM" id="MobiDB-lite"/>
    </source>
</evidence>
<keyword evidence="14" id="KW-0325">Glycoprotein</keyword>
<feature type="region of interest" description="Disordered" evidence="20">
    <location>
        <begin position="1"/>
        <end position="306"/>
    </location>
</feature>
<dbReference type="InterPro" id="IPR011682">
    <property type="entry name" value="Glyco_hydro_38_C"/>
</dbReference>
<dbReference type="Proteomes" id="UP000694542">
    <property type="component" value="Chromosome 3"/>
</dbReference>
<keyword evidence="13" id="KW-1015">Disulfide bond</keyword>
<dbReference type="SUPFAM" id="SSF88713">
    <property type="entry name" value="Glycoside hydrolase/deacetylase"/>
    <property type="match status" value="1"/>
</dbReference>
<dbReference type="PANTHER" id="PTHR11607:SF69">
    <property type="entry name" value="ALPHA-MANNOSIDASE 2"/>
    <property type="match status" value="1"/>
</dbReference>
<dbReference type="InterPro" id="IPR048534">
    <property type="entry name" value="Man2a1-like_dom"/>
</dbReference>
<dbReference type="InterPro" id="IPR015341">
    <property type="entry name" value="Glyco_hydro_38_cen"/>
</dbReference>
<feature type="domain" description="Glycoside hydrolase family 38 central" evidence="21">
    <location>
        <begin position="674"/>
        <end position="760"/>
    </location>
</feature>
<feature type="compositionally biased region" description="Basic residues" evidence="20">
    <location>
        <begin position="1"/>
        <end position="21"/>
    </location>
</feature>
<evidence type="ECO:0000256" key="5">
    <source>
        <dbReference type="ARBA" id="ARBA00022692"/>
    </source>
</evidence>
<dbReference type="SMART" id="SM00872">
    <property type="entry name" value="Alpha-mann_mid"/>
    <property type="match status" value="1"/>
</dbReference>
<dbReference type="FunFam" id="1.20.1270.50:FF:000001">
    <property type="entry name" value="Alpha-mannosidase"/>
    <property type="match status" value="1"/>
</dbReference>
<evidence type="ECO:0000256" key="17">
    <source>
        <dbReference type="ARBA" id="ARBA00066412"/>
    </source>
</evidence>
<comment type="pathway">
    <text evidence="3">Protein modification; protein glycosylation.</text>
</comment>
<dbReference type="Pfam" id="PF01074">
    <property type="entry name" value="Glyco_hydro_38N"/>
    <property type="match status" value="1"/>
</dbReference>
<dbReference type="GO" id="GO:0006013">
    <property type="term" value="P:mannose metabolic process"/>
    <property type="evidence" value="ECO:0007669"/>
    <property type="project" value="InterPro"/>
</dbReference>
<protein>
    <recommendedName>
        <fullName evidence="17">mannosyl-oligosaccharide 1,3-1,6-alpha-mannosidase</fullName>
        <ecNumber evidence="17">3.2.1.114</ecNumber>
    </recommendedName>
    <alternativeName>
        <fullName evidence="18">Mannosyl-oligosaccharide 1,3-1,6-alpha-mannosidase</fullName>
    </alternativeName>
</protein>
<dbReference type="SUPFAM" id="SSF74650">
    <property type="entry name" value="Galactose mutarotase-like"/>
    <property type="match status" value="1"/>
</dbReference>
<dbReference type="Gene3D" id="2.60.40.1180">
    <property type="entry name" value="Golgi alpha-mannosidase II"/>
    <property type="match status" value="1"/>
</dbReference>
<evidence type="ECO:0000313" key="22">
    <source>
        <dbReference type="Ensembl" id="ENSCAFP00040016541.1"/>
    </source>
</evidence>
<accession>A0A8C0S692</accession>
<dbReference type="GO" id="GO:0030246">
    <property type="term" value="F:carbohydrate binding"/>
    <property type="evidence" value="ECO:0007669"/>
    <property type="project" value="InterPro"/>
</dbReference>
<keyword evidence="9" id="KW-0735">Signal-anchor</keyword>
<evidence type="ECO:0000256" key="14">
    <source>
        <dbReference type="ARBA" id="ARBA00023180"/>
    </source>
</evidence>
<dbReference type="InterPro" id="IPR011013">
    <property type="entry name" value="Gal_mutarotase_sf_dom"/>
</dbReference>
<dbReference type="Pfam" id="PF21260">
    <property type="entry name" value="Laman-like_dom"/>
    <property type="match status" value="1"/>
</dbReference>
<evidence type="ECO:0000259" key="21">
    <source>
        <dbReference type="SMART" id="SM00872"/>
    </source>
</evidence>
<dbReference type="GO" id="GO:0046872">
    <property type="term" value="F:metal ion binding"/>
    <property type="evidence" value="ECO:0007669"/>
    <property type="project" value="UniProtKB-KW"/>
</dbReference>
<proteinExistence type="inferred from homology"/>
<dbReference type="FunFam" id="3.20.110.10:FF:000003">
    <property type="entry name" value="Alpha-mannosidase"/>
    <property type="match status" value="1"/>
</dbReference>
<feature type="compositionally biased region" description="Basic and acidic residues" evidence="20">
    <location>
        <begin position="84"/>
        <end position="95"/>
    </location>
</feature>
<dbReference type="FunFam" id="2.70.98.30:FF:000002">
    <property type="entry name" value="Alpha-mannosidase"/>
    <property type="match status" value="1"/>
</dbReference>
<sequence length="1317" mass="147516">MPLPPRGRRRRRRRRRRRTKAFRGLLPAGALGAGPRAARRDWPPQAPPPADASEGAGPAACSAAGLRAPIDPAAASPRLLPPARRAEGGGREPGTRRFLPRRPPPSPRVRGGKRARARLGSGGAAPPLAAAAPCALPAQPVPAGEQGRRGAGAGRSPAGAAGPRAPAQPGAPRRTPAGPGRAVPALSCASRPLPLPLPPPPLPPLPPPLPGPRRAPGTRPPSARKLFLPPRRGRRRQEVRAAASPLPGPSLRGPRGCRPVPPSQGRPAERAGSRTRTRTRTGTGTRSRSRPGRRTVPGPRVHRGNHEVEPPVHRVRQRDLLRGDLLALPDAGPGSPGLPQGPAPRGLLPPGWLKTFDDYFREMTQYIFNNMVIKLKEDSRRKFIWSEISYLSKWWDSIDKPKKDAVKSLLQNGQFEIVTGGWVMPDEAAAHYFAIIDQLIEGHQWLEKNLGVKPRSGWAIDPFGHSPTMAYLLKRAGFSHMLIQRVHYAVKKHFALHKTLEFFWRQNWDLGSGTDIFCHMMPFYSYDIPHTCGPDPKICCQFDFKRLPGGRFGCPWGVPPETIHLGNVQKRAEMLLDQYRKKSKLFRTTVVLAPLGDDFRYCERTEWDHQFKNYQLLFDYMNSHPEYNVKIQFGTLSDYFDALDKEDVTSGKNSQSMFPVLSGDFFTYADRDDHYWSGYFTSRPFYKRMDRILESHIRAAEILYYFALKQAQKYKISKFLSSSHYMALTEARRNLGLFQHHDAITGTAKDWVVVDYGTRLFNSLVNLKKIIGYSALLLILKDKNLYNSYSFDNLLDMDFKQSSQSSLPQKTVLTLSAEPRYLVVCNPSEQERISVVSIYVSSPTAQVSSASGKPVEIQMSAVWNTANTISQTAYEISFLVQIPPLGLKVYTVLESANSDPHLADYVLYNGNVKDKGIFNMKNVKSPEEDITLENSFVKLRFGQSGLMEEMVNKEDGKHHEVKVQFSWYGTTSKKDKSGAYLFLPDGEAKPYVYTTLPFVRVQHGRFYSDVTCFFEHVTHRVRLYNIQGIDGQSVEVSNIVDIRKEHNREIAMRISSSVNSQNRFYTDLNGYQIQPRMTMSKLPLQANVYPMTTMAYIQDAKHRLTLLSAQSLGVSSLKNGQIEVIMDRRLMQDDNRGLEQGVHDNKVTANLFRILLEKRSVVNMEEEKKSVSYPSLVSHITSSFLNHPVFTMAEKIPVPTLQLLGEFSPLLSSLPCDIHLVNLRTIQSKVDGRHSDEAALILHRKGFDCRFPSRATGLLCSTTQGKISVQKLFSMFTVTSLTPSSLSLMHSPPDARNISEIGRLFILIQYPAHQLIL</sequence>
<keyword evidence="7" id="KW-0378">Hydrolase</keyword>
<feature type="compositionally biased region" description="Low complexity" evidence="20">
    <location>
        <begin position="72"/>
        <end position="83"/>
    </location>
</feature>
<dbReference type="Gene3D" id="2.70.98.30">
    <property type="entry name" value="Golgi alpha-mannosidase II, domain 4"/>
    <property type="match status" value="1"/>
</dbReference>
<dbReference type="EC" id="3.2.1.114" evidence="17"/>
<name>A0A8C0S692_CANLF</name>
<dbReference type="Ensembl" id="ENSCAFT00040019063.1">
    <property type="protein sequence ID" value="ENSCAFP00040016541.1"/>
    <property type="gene ID" value="ENSCAFG00040010088.1"/>
</dbReference>
<evidence type="ECO:0000256" key="6">
    <source>
        <dbReference type="ARBA" id="ARBA00022723"/>
    </source>
</evidence>
<dbReference type="Pfam" id="PF09261">
    <property type="entry name" value="Alpha-mann_mid"/>
    <property type="match status" value="1"/>
</dbReference>
<dbReference type="GO" id="GO:0000139">
    <property type="term" value="C:Golgi membrane"/>
    <property type="evidence" value="ECO:0007669"/>
    <property type="project" value="UniProtKB-SubCell"/>
</dbReference>
<evidence type="ECO:0000256" key="2">
    <source>
        <dbReference type="ARBA" id="ARBA00004323"/>
    </source>
</evidence>
<dbReference type="InterPro" id="IPR000602">
    <property type="entry name" value="Glyco_hydro_38_N"/>
</dbReference>
<evidence type="ECO:0000256" key="7">
    <source>
        <dbReference type="ARBA" id="ARBA00022801"/>
    </source>
</evidence>
<evidence type="ECO:0000256" key="11">
    <source>
        <dbReference type="ARBA" id="ARBA00023034"/>
    </source>
</evidence>
<evidence type="ECO:0000256" key="12">
    <source>
        <dbReference type="ARBA" id="ARBA00023136"/>
    </source>
</evidence>
<keyword evidence="6" id="KW-0479">Metal-binding</keyword>
<keyword evidence="5" id="KW-0812">Transmembrane</keyword>
<dbReference type="InterPro" id="IPR013780">
    <property type="entry name" value="Glyco_hydro_b"/>
</dbReference>
<comment type="function">
    <text evidence="16">Catalyzes the first committed step in the biosynthesis of complex N-glycans. It controls conversion of high mannose to complex N-glycans; the final hydrolytic step in the N-glycan maturation pathway.</text>
</comment>
<dbReference type="Gene3D" id="1.20.1270.50">
    <property type="entry name" value="Glycoside hydrolase family 38, central domain"/>
    <property type="match status" value="1"/>
</dbReference>
<evidence type="ECO:0000256" key="15">
    <source>
        <dbReference type="ARBA" id="ARBA00023295"/>
    </source>
</evidence>
<dbReference type="FunFam" id="2.60.40.1180:FF:000009">
    <property type="entry name" value="Alpha-mannosidase"/>
    <property type="match status" value="1"/>
</dbReference>
<organism evidence="22 23">
    <name type="scientific">Canis lupus familiaris</name>
    <name type="common">Dog</name>
    <name type="synonym">Canis familiaris</name>
    <dbReference type="NCBI Taxonomy" id="9615"/>
    <lineage>
        <taxon>Eukaryota</taxon>
        <taxon>Metazoa</taxon>
        <taxon>Chordata</taxon>
        <taxon>Craniata</taxon>
        <taxon>Vertebrata</taxon>
        <taxon>Euteleostomi</taxon>
        <taxon>Mammalia</taxon>
        <taxon>Eutheria</taxon>
        <taxon>Laurasiatheria</taxon>
        <taxon>Carnivora</taxon>
        <taxon>Caniformia</taxon>
        <taxon>Canidae</taxon>
        <taxon>Canis</taxon>
    </lineage>
</organism>
<keyword evidence="11" id="KW-0333">Golgi apparatus</keyword>
<dbReference type="InterPro" id="IPR011330">
    <property type="entry name" value="Glyco_hydro/deAcase_b/a-brl"/>
</dbReference>
<keyword evidence="12" id="KW-0472">Membrane</keyword>
<evidence type="ECO:0000256" key="3">
    <source>
        <dbReference type="ARBA" id="ARBA00004922"/>
    </source>
</evidence>
<evidence type="ECO:0000256" key="16">
    <source>
        <dbReference type="ARBA" id="ARBA00059516"/>
    </source>
</evidence>
<dbReference type="Gene3D" id="3.20.110.10">
    <property type="entry name" value="Glycoside hydrolase 38, N terminal domain"/>
    <property type="match status" value="1"/>
</dbReference>
<keyword evidence="10" id="KW-1133">Transmembrane helix</keyword>
<comment type="similarity">
    <text evidence="4">Belongs to the glycosyl hydrolase 38 family.</text>
</comment>